<feature type="transmembrane region" description="Helical" evidence="1">
    <location>
        <begin position="30"/>
        <end position="48"/>
    </location>
</feature>
<dbReference type="EMBL" id="WSQA01000001">
    <property type="protein sequence ID" value="MVZ60544.1"/>
    <property type="molecule type" value="Genomic_DNA"/>
</dbReference>
<dbReference type="RefSeq" id="WP_160367191.1">
    <property type="nucleotide sequence ID" value="NZ_WSQA01000001.1"/>
</dbReference>
<keyword evidence="1" id="KW-0812">Transmembrane</keyword>
<evidence type="ECO:0000313" key="3">
    <source>
        <dbReference type="Proteomes" id="UP000435036"/>
    </source>
</evidence>
<organism evidence="2 3">
    <name type="scientific">Sphingobacterium humi</name>
    <dbReference type="NCBI Taxonomy" id="1796905"/>
    <lineage>
        <taxon>Bacteria</taxon>
        <taxon>Pseudomonadati</taxon>
        <taxon>Bacteroidota</taxon>
        <taxon>Sphingobacteriia</taxon>
        <taxon>Sphingobacteriales</taxon>
        <taxon>Sphingobacteriaceae</taxon>
        <taxon>Sphingobacterium</taxon>
    </lineage>
</organism>
<comment type="caution">
    <text evidence="2">The sequence shown here is derived from an EMBL/GenBank/DDBJ whole genome shotgun (WGS) entry which is preliminary data.</text>
</comment>
<keyword evidence="1" id="KW-1133">Transmembrane helix</keyword>
<reference evidence="2 3" key="1">
    <citation type="submission" date="2019-12" db="EMBL/GenBank/DDBJ databases">
        <authorList>
            <person name="Dong K."/>
        </authorList>
    </citation>
    <scope>NUCLEOTIDE SEQUENCE [LARGE SCALE GENOMIC DNA]</scope>
    <source>
        <strain evidence="2 3">JCM 31225</strain>
    </source>
</reference>
<gene>
    <name evidence="2" type="ORF">GQF63_00780</name>
</gene>
<dbReference type="Proteomes" id="UP000435036">
    <property type="component" value="Unassembled WGS sequence"/>
</dbReference>
<keyword evidence="3" id="KW-1185">Reference proteome</keyword>
<sequence>MNNLRYFLGLLLGMLWFWFFYGWFYPDQPISIRISIMVYVMLYIDEGLRRRNNRAQLKKENQYAKDTAISPAIFLFKQRINIRWIYHVFASLAFLMVLAYEYKLSFVDSRFLIALFMLAGANIVYECYLLLSDRIRWRKDVSVK</sequence>
<protein>
    <submittedName>
        <fullName evidence="2">Uncharacterized protein</fullName>
    </submittedName>
</protein>
<feature type="transmembrane region" description="Helical" evidence="1">
    <location>
        <begin position="84"/>
        <end position="100"/>
    </location>
</feature>
<evidence type="ECO:0000256" key="1">
    <source>
        <dbReference type="SAM" id="Phobius"/>
    </source>
</evidence>
<dbReference type="AlphaFoldDB" id="A0A6N8KUS9"/>
<name>A0A6N8KUS9_9SPHI</name>
<proteinExistence type="predicted"/>
<keyword evidence="1" id="KW-0472">Membrane</keyword>
<feature type="transmembrane region" description="Helical" evidence="1">
    <location>
        <begin position="112"/>
        <end position="131"/>
    </location>
</feature>
<feature type="transmembrane region" description="Helical" evidence="1">
    <location>
        <begin position="7"/>
        <end position="24"/>
    </location>
</feature>
<accession>A0A6N8KUS9</accession>
<evidence type="ECO:0000313" key="2">
    <source>
        <dbReference type="EMBL" id="MVZ60544.1"/>
    </source>
</evidence>